<dbReference type="Proteomes" id="UP000321199">
    <property type="component" value="Chromosome"/>
</dbReference>
<gene>
    <name evidence="1" type="ORF">FOZ74_05785</name>
</gene>
<dbReference type="RefSeq" id="WP_146912174.1">
    <property type="nucleotide sequence ID" value="NZ_CP042344.1"/>
</dbReference>
<dbReference type="InterPro" id="IPR029033">
    <property type="entry name" value="His_PPase_superfam"/>
</dbReference>
<name>A0A5B8RSE2_9BURK</name>
<protein>
    <submittedName>
        <fullName evidence="1">Histidine phosphatase family protein</fullName>
    </submittedName>
</protein>
<dbReference type="AlphaFoldDB" id="A0A5B8RSE2"/>
<dbReference type="CDD" id="cd07067">
    <property type="entry name" value="HP_PGM_like"/>
    <property type="match status" value="1"/>
</dbReference>
<dbReference type="EMBL" id="CP042344">
    <property type="protein sequence ID" value="QEA12579.1"/>
    <property type="molecule type" value="Genomic_DNA"/>
</dbReference>
<proteinExistence type="predicted"/>
<keyword evidence="2" id="KW-1185">Reference proteome</keyword>
<dbReference type="KEGG" id="cof:FOZ74_05785"/>
<organism evidence="1 2">
    <name type="scientific">Comamonas flocculans</name>
    <dbReference type="NCBI Taxonomy" id="2597701"/>
    <lineage>
        <taxon>Bacteria</taxon>
        <taxon>Pseudomonadati</taxon>
        <taxon>Pseudomonadota</taxon>
        <taxon>Betaproteobacteria</taxon>
        <taxon>Burkholderiales</taxon>
        <taxon>Comamonadaceae</taxon>
        <taxon>Comamonas</taxon>
    </lineage>
</organism>
<dbReference type="OrthoDB" id="280692at2"/>
<reference evidence="1 2" key="1">
    <citation type="submission" date="2019-07" db="EMBL/GenBank/DDBJ databases">
        <title>Complete genome sequence of Comamonas sp. NLF 7-7 isolated from livestock.</title>
        <authorList>
            <person name="Kim D.H."/>
            <person name="Kim J.G."/>
        </authorList>
    </citation>
    <scope>NUCLEOTIDE SEQUENCE [LARGE SCALE GENOMIC DNA]</scope>
    <source>
        <strain evidence="1 2">NLF 7-7</strain>
    </source>
</reference>
<dbReference type="InterPro" id="IPR013078">
    <property type="entry name" value="His_Pase_superF_clade-1"/>
</dbReference>
<dbReference type="Pfam" id="PF00300">
    <property type="entry name" value="His_Phos_1"/>
    <property type="match status" value="2"/>
</dbReference>
<dbReference type="SMART" id="SM00855">
    <property type="entry name" value="PGAM"/>
    <property type="match status" value="1"/>
</dbReference>
<evidence type="ECO:0000313" key="2">
    <source>
        <dbReference type="Proteomes" id="UP000321199"/>
    </source>
</evidence>
<accession>A0A5B8RSE2</accession>
<evidence type="ECO:0000313" key="1">
    <source>
        <dbReference type="EMBL" id="QEA12579.1"/>
    </source>
</evidence>
<dbReference type="SUPFAM" id="SSF53254">
    <property type="entry name" value="Phosphoglycerate mutase-like"/>
    <property type="match status" value="1"/>
</dbReference>
<dbReference type="Gene3D" id="3.40.50.1240">
    <property type="entry name" value="Phosphoglycerate mutase-like"/>
    <property type="match status" value="1"/>
</dbReference>
<sequence>MGTLYLVRHAQASLGASDYDELSARGQLQAQRLGAWWQAHGQRFDAVWSGTLRRHAQTLQGLGVALHGLPAAQRFAALDEYDGAALVRAVHPGPLPAVQSPEGFRSYFRLLCDALAQWMAGTLSPEGMPDWQTFSAGVRALLEQARAQHAGQRLLVVSSGGPISTAIAQVLGSAPEVGIALNMRLRNTAVSELGVSARRLALQTFNTLPHLSAPEDVALQTYA</sequence>